<sequence>MKFVKQHSSDHGLKNIDWGMYYIGKDPVRVILGPCLSIICSSERHQLIGISHIYPSPFDDDRYGPYNHPENVVSAYLRHLRAIGANDAKFWVLDRERTTIRGKELIMRSIDALIQQQLQPILLNGFPAKCALTTQPQLMQVEVYDIASHETRIS</sequence>
<keyword evidence="2" id="KW-1185">Reference proteome</keyword>
<evidence type="ECO:0000313" key="1">
    <source>
        <dbReference type="EMBL" id="SHI79880.1"/>
    </source>
</evidence>
<protein>
    <submittedName>
        <fullName evidence="1">Uncharacterized protein</fullName>
    </submittedName>
</protein>
<dbReference type="RefSeq" id="WP_072906009.1">
    <property type="nucleotide sequence ID" value="NZ_FQZT01000002.1"/>
</dbReference>
<dbReference type="Proteomes" id="UP000184171">
    <property type="component" value="Unassembled WGS sequence"/>
</dbReference>
<evidence type="ECO:0000313" key="2">
    <source>
        <dbReference type="Proteomes" id="UP000184171"/>
    </source>
</evidence>
<dbReference type="AlphaFoldDB" id="A0A1M6E3C2"/>
<dbReference type="EMBL" id="FQZT01000002">
    <property type="protein sequence ID" value="SHI79880.1"/>
    <property type="molecule type" value="Genomic_DNA"/>
</dbReference>
<accession>A0A1M6E3C2</accession>
<proteinExistence type="predicted"/>
<name>A0A1M6E3C2_MALRU</name>
<organism evidence="1 2">
    <name type="scientific">Malonomonas rubra DSM 5091</name>
    <dbReference type="NCBI Taxonomy" id="1122189"/>
    <lineage>
        <taxon>Bacteria</taxon>
        <taxon>Pseudomonadati</taxon>
        <taxon>Thermodesulfobacteriota</taxon>
        <taxon>Desulfuromonadia</taxon>
        <taxon>Desulfuromonadales</taxon>
        <taxon>Geopsychrobacteraceae</taxon>
        <taxon>Malonomonas</taxon>
    </lineage>
</organism>
<gene>
    <name evidence="1" type="ORF">SAMN02745165_00917</name>
</gene>
<reference evidence="1 2" key="1">
    <citation type="submission" date="2016-11" db="EMBL/GenBank/DDBJ databases">
        <authorList>
            <person name="Jaros S."/>
            <person name="Januszkiewicz K."/>
            <person name="Wedrychowicz H."/>
        </authorList>
    </citation>
    <scope>NUCLEOTIDE SEQUENCE [LARGE SCALE GENOMIC DNA]</scope>
    <source>
        <strain evidence="1 2">DSM 5091</strain>
    </source>
</reference>